<dbReference type="SUPFAM" id="SSF51735">
    <property type="entry name" value="NAD(P)-binding Rossmann-fold domains"/>
    <property type="match status" value="1"/>
</dbReference>
<feature type="domain" description="GFO/IDH/MocA-like oxidoreductase" evidence="2">
    <location>
        <begin position="43"/>
        <end position="171"/>
    </location>
</feature>
<dbReference type="Gene3D" id="3.40.50.720">
    <property type="entry name" value="NAD(P)-binding Rossmann-like Domain"/>
    <property type="match status" value="1"/>
</dbReference>
<feature type="non-terminal residue" evidence="3">
    <location>
        <position position="1"/>
    </location>
</feature>
<dbReference type="Gene3D" id="3.30.360.10">
    <property type="entry name" value="Dihydrodipicolinate Reductase, domain 2"/>
    <property type="match status" value="1"/>
</dbReference>
<dbReference type="AlphaFoldDB" id="X1TI66"/>
<dbReference type="PANTHER" id="PTHR43249">
    <property type="entry name" value="UDP-N-ACETYL-2-AMINO-2-DEOXY-D-GLUCURONATE OXIDASE"/>
    <property type="match status" value="1"/>
</dbReference>
<reference evidence="3" key="1">
    <citation type="journal article" date="2014" name="Front. Microbiol.">
        <title>High frequency of phylogenetically diverse reductive dehalogenase-homologous genes in deep subseafloor sedimentary metagenomes.</title>
        <authorList>
            <person name="Kawai M."/>
            <person name="Futagami T."/>
            <person name="Toyoda A."/>
            <person name="Takaki Y."/>
            <person name="Nishi S."/>
            <person name="Hori S."/>
            <person name="Arai W."/>
            <person name="Tsubouchi T."/>
            <person name="Morono Y."/>
            <person name="Uchiyama I."/>
            <person name="Ito T."/>
            <person name="Fujiyama A."/>
            <person name="Inagaki F."/>
            <person name="Takami H."/>
        </authorList>
    </citation>
    <scope>NUCLEOTIDE SEQUENCE</scope>
    <source>
        <strain evidence="3">Expedition CK06-06</strain>
    </source>
</reference>
<proteinExistence type="predicted"/>
<dbReference type="InterPro" id="IPR052515">
    <property type="entry name" value="Gfo/Idh/MocA_Oxidoreductase"/>
</dbReference>
<dbReference type="EMBL" id="BARW01017758">
    <property type="protein sequence ID" value="GAI91046.1"/>
    <property type="molecule type" value="Genomic_DNA"/>
</dbReference>
<gene>
    <name evidence="3" type="ORF">S12H4_30591</name>
</gene>
<dbReference type="GO" id="GO:0000166">
    <property type="term" value="F:nucleotide binding"/>
    <property type="evidence" value="ECO:0007669"/>
    <property type="project" value="InterPro"/>
</dbReference>
<feature type="domain" description="Gfo/Idh/MocA-like oxidoreductase N-terminal" evidence="1">
    <location>
        <begin position="1"/>
        <end position="33"/>
    </location>
</feature>
<evidence type="ECO:0008006" key="4">
    <source>
        <dbReference type="Google" id="ProtNLM"/>
    </source>
</evidence>
<organism evidence="3">
    <name type="scientific">marine sediment metagenome</name>
    <dbReference type="NCBI Taxonomy" id="412755"/>
    <lineage>
        <taxon>unclassified sequences</taxon>
        <taxon>metagenomes</taxon>
        <taxon>ecological metagenomes</taxon>
    </lineage>
</organism>
<evidence type="ECO:0000259" key="1">
    <source>
        <dbReference type="Pfam" id="PF01408"/>
    </source>
</evidence>
<dbReference type="PANTHER" id="PTHR43249:SF1">
    <property type="entry name" value="D-GLUCOSIDE 3-DEHYDROGENASE"/>
    <property type="match status" value="1"/>
</dbReference>
<evidence type="ECO:0000259" key="2">
    <source>
        <dbReference type="Pfam" id="PF22725"/>
    </source>
</evidence>
<dbReference type="InterPro" id="IPR036291">
    <property type="entry name" value="NAD(P)-bd_dom_sf"/>
</dbReference>
<dbReference type="InterPro" id="IPR055170">
    <property type="entry name" value="GFO_IDH_MocA-like_dom"/>
</dbReference>
<dbReference type="InterPro" id="IPR000683">
    <property type="entry name" value="Gfo/Idh/MocA-like_OxRdtase_N"/>
</dbReference>
<dbReference type="Pfam" id="PF01408">
    <property type="entry name" value="GFO_IDH_MocA"/>
    <property type="match status" value="1"/>
</dbReference>
<comment type="caution">
    <text evidence="3">The sequence shown here is derived from an EMBL/GenBank/DDBJ whole genome shotgun (WGS) entry which is preliminary data.</text>
</comment>
<accession>X1TI66</accession>
<dbReference type="Pfam" id="PF22725">
    <property type="entry name" value="GFO_IDH_MocA_C3"/>
    <property type="match status" value="1"/>
</dbReference>
<evidence type="ECO:0000313" key="3">
    <source>
        <dbReference type="EMBL" id="GAI91046.1"/>
    </source>
</evidence>
<name>X1TI66_9ZZZZ</name>
<sequence length="258" mass="29008">KHILCEKPMAVGLEEADAMIKAAEENDVKLMVAESARFLAINRKMKNLLDKRYIGNPILLRQVFMPRNPSKTGYVYPGRRAWLSDKRIAGGGQWMVNGVHCISATRWFFGEVESIYAVEYQTLDFNLNIEANICATLKFVNGTLGQVIFAPQASHFRIFDETMLHGDSGAIVVSKSDGKLHIYSEKVDVPNNHLSIEVRQETDPFVLEMEHFLDYVQKDAPCICDGLSERKSLAVIVGGFESIKTGKKVNLRTKNDVK</sequence>
<dbReference type="SUPFAM" id="SSF55347">
    <property type="entry name" value="Glyceraldehyde-3-phosphate dehydrogenase-like, C-terminal domain"/>
    <property type="match status" value="1"/>
</dbReference>
<protein>
    <recommendedName>
        <fullName evidence="4">Gfo/Idh/MocA-like oxidoreductase C-terminal domain-containing protein</fullName>
    </recommendedName>
</protein>